<feature type="compositionally biased region" description="Basic residues" evidence="1">
    <location>
        <begin position="1"/>
        <end position="19"/>
    </location>
</feature>
<dbReference type="Gene3D" id="3.90.550.10">
    <property type="entry name" value="Spore Coat Polysaccharide Biosynthesis Protein SpsA, Chain A"/>
    <property type="match status" value="1"/>
</dbReference>
<dbReference type="SUPFAM" id="SSF53448">
    <property type="entry name" value="Nucleotide-diphospho-sugar transferases"/>
    <property type="match status" value="1"/>
</dbReference>
<gene>
    <name evidence="3" type="ORF">ACFP3R_35315</name>
</gene>
<dbReference type="EC" id="2.4.-.-" evidence="3"/>
<evidence type="ECO:0000313" key="3">
    <source>
        <dbReference type="EMBL" id="MFC6094565.1"/>
    </source>
</evidence>
<dbReference type="InterPro" id="IPR036291">
    <property type="entry name" value="NAD(P)-bd_dom_sf"/>
</dbReference>
<dbReference type="RefSeq" id="WP_380642939.1">
    <property type="nucleotide sequence ID" value="NZ_JBHSQO010000067.1"/>
</dbReference>
<accession>A0ABW1PHT4</accession>
<dbReference type="InterPro" id="IPR001173">
    <property type="entry name" value="Glyco_trans_2-like"/>
</dbReference>
<name>A0ABW1PHT4_9PSEU</name>
<dbReference type="EMBL" id="JBHSQO010000067">
    <property type="protein sequence ID" value="MFC6094565.1"/>
    <property type="molecule type" value="Genomic_DNA"/>
</dbReference>
<dbReference type="Gene3D" id="3.40.50.720">
    <property type="entry name" value="NAD(P)-binding Rossmann-like Domain"/>
    <property type="match status" value="1"/>
</dbReference>
<feature type="domain" description="Glycosyltransferase 2-like" evidence="2">
    <location>
        <begin position="41"/>
        <end position="150"/>
    </location>
</feature>
<dbReference type="InterPro" id="IPR029044">
    <property type="entry name" value="Nucleotide-diphossugar_trans"/>
</dbReference>
<dbReference type="PANTHER" id="PTHR43179">
    <property type="entry name" value="RHAMNOSYLTRANSFERASE WBBL"/>
    <property type="match status" value="1"/>
</dbReference>
<evidence type="ECO:0000259" key="2">
    <source>
        <dbReference type="Pfam" id="PF00535"/>
    </source>
</evidence>
<organism evidence="3 4">
    <name type="scientific">Saccharothrix lopnurensis</name>
    <dbReference type="NCBI Taxonomy" id="1670621"/>
    <lineage>
        <taxon>Bacteria</taxon>
        <taxon>Bacillati</taxon>
        <taxon>Actinomycetota</taxon>
        <taxon>Actinomycetes</taxon>
        <taxon>Pseudonocardiales</taxon>
        <taxon>Pseudonocardiaceae</taxon>
        <taxon>Saccharothrix</taxon>
    </lineage>
</organism>
<keyword evidence="4" id="KW-1185">Reference proteome</keyword>
<comment type="caution">
    <text evidence="3">The sequence shown here is derived from an EMBL/GenBank/DDBJ whole genome shotgun (WGS) entry which is preliminary data.</text>
</comment>
<dbReference type="PANTHER" id="PTHR43179:SF7">
    <property type="entry name" value="RHAMNOSYLTRANSFERASE WBBL"/>
    <property type="match status" value="1"/>
</dbReference>
<dbReference type="Proteomes" id="UP001596220">
    <property type="component" value="Unassembled WGS sequence"/>
</dbReference>
<sequence>MARGHPPRPRARTARRRAASGRSPVGGGRSVNPFPVPGLVSVVMLVRNRLEYTRRALASLARAPGDVEVVVVDNGSDDGTAEHLAGLDLGHPLVVLRHEDDRGGSERRNVGAAAARGEFLLFLDNDVVLDDPGVVEVLAAELAADPGLAAVSPLLLYPGEGELVQCAGGGSTADGRIGSIGRGRPLGEEHRAHREQTWAPTAALMVRHASFRRVGGFDEAFDPVSLCEDVDLCCRLRADGERIRYVGSVAVRHFEGTTFNHVGHDKLPIWKRHMRVIRGRWADLFAAGPAHPPEDLEWAPVEKDYTDLDRPRVSVLADPAAASADLSFFASDRVLATAGPADVRVVLVGAGAGVVPAVPGVRVVGVADVDLGARLSAARAHGAPWALGDGTRLVETVPAEGVVVLAPDPDAVLTALRRGLPVLLDKHAVADLPLLVEAARRAPGRCAVDLPLAHHPELTALGKAITEGRAGVPTSFAVRLDRPEVAGRDVVAELGPDVVDAVERVLGAPVTGVREVVATRGRARAAVVSGGVTGTVEVGWGEPLCRVSVTGTAGAPAAELAAPPVSGAYVDFLGALRGGPAPLTDLDAVDGVFGVVQEWRAKAAALPAGGEPGR</sequence>
<dbReference type="GO" id="GO:0016757">
    <property type="term" value="F:glycosyltransferase activity"/>
    <property type="evidence" value="ECO:0007669"/>
    <property type="project" value="UniProtKB-KW"/>
</dbReference>
<dbReference type="Pfam" id="PF00535">
    <property type="entry name" value="Glycos_transf_2"/>
    <property type="match status" value="1"/>
</dbReference>
<proteinExistence type="predicted"/>
<reference evidence="4" key="1">
    <citation type="journal article" date="2019" name="Int. J. Syst. Evol. Microbiol.">
        <title>The Global Catalogue of Microorganisms (GCM) 10K type strain sequencing project: providing services to taxonomists for standard genome sequencing and annotation.</title>
        <authorList>
            <consortium name="The Broad Institute Genomics Platform"/>
            <consortium name="The Broad Institute Genome Sequencing Center for Infectious Disease"/>
            <person name="Wu L."/>
            <person name="Ma J."/>
        </authorList>
    </citation>
    <scope>NUCLEOTIDE SEQUENCE [LARGE SCALE GENOMIC DNA]</scope>
    <source>
        <strain evidence="4">CGMCC 4.7246</strain>
    </source>
</reference>
<dbReference type="SUPFAM" id="SSF51735">
    <property type="entry name" value="NAD(P)-binding Rossmann-fold domains"/>
    <property type="match status" value="1"/>
</dbReference>
<feature type="region of interest" description="Disordered" evidence="1">
    <location>
        <begin position="1"/>
        <end position="31"/>
    </location>
</feature>
<evidence type="ECO:0000256" key="1">
    <source>
        <dbReference type="SAM" id="MobiDB-lite"/>
    </source>
</evidence>
<protein>
    <submittedName>
        <fullName evidence="3">Glycosyltransferase</fullName>
        <ecNumber evidence="3">2.4.-.-</ecNumber>
    </submittedName>
</protein>
<evidence type="ECO:0000313" key="4">
    <source>
        <dbReference type="Proteomes" id="UP001596220"/>
    </source>
</evidence>
<keyword evidence="3" id="KW-0328">Glycosyltransferase</keyword>
<dbReference type="CDD" id="cd04186">
    <property type="entry name" value="GT_2_like_c"/>
    <property type="match status" value="1"/>
</dbReference>
<keyword evidence="3" id="KW-0808">Transferase</keyword>